<evidence type="ECO:0000313" key="3">
    <source>
        <dbReference type="Proteomes" id="UP000019733"/>
    </source>
</evidence>
<evidence type="ECO:0000313" key="2">
    <source>
        <dbReference type="EMBL" id="AIA80058.1"/>
    </source>
</evidence>
<reference evidence="2" key="1">
    <citation type="submission" date="2015-07" db="EMBL/GenBank/DDBJ databases">
        <title>Isolation and characterization of a novel lytic T4-like coliphage vB_EcoM_JS09 infecting APEC.</title>
        <authorList>
            <person name="Zhou Y."/>
            <person name="Bao H.D."/>
            <person name="Zhang H."/>
            <person name="Wang R."/>
        </authorList>
    </citation>
    <scope>NUCLEOTIDE SEQUENCE</scope>
</reference>
<feature type="coiled-coil region" evidence="1">
    <location>
        <begin position="271"/>
        <end position="312"/>
    </location>
</feature>
<dbReference type="GeneID" id="19524816"/>
<dbReference type="RefSeq" id="YP_009037414.1">
    <property type="nucleotide sequence ID" value="NC_024124.2"/>
</dbReference>
<organism evidence="2 3">
    <name type="scientific">Escherichia phage vB_EcoM_JS09</name>
    <dbReference type="NCBI Taxonomy" id="1430444"/>
    <lineage>
        <taxon>Viruses</taxon>
        <taxon>Duplodnaviria</taxon>
        <taxon>Heunggongvirae</taxon>
        <taxon>Uroviricota</taxon>
        <taxon>Caudoviricetes</taxon>
        <taxon>Pantevenvirales</taxon>
        <taxon>Straboviridae</taxon>
        <taxon>Tevenvirinae</taxon>
        <taxon>Mosigvirus</taxon>
        <taxon>Mosigvirus JS09</taxon>
    </lineage>
</organism>
<dbReference type="EMBL" id="KF582788">
    <property type="protein sequence ID" value="AIA80058.1"/>
    <property type="molecule type" value="Genomic_DNA"/>
</dbReference>
<dbReference type="KEGG" id="vg:19524816"/>
<protein>
    <submittedName>
        <fullName evidence="2">Uncharacterized protein</fullName>
    </submittedName>
</protein>
<proteinExistence type="predicted"/>
<evidence type="ECO:0000256" key="1">
    <source>
        <dbReference type="SAM" id="Coils"/>
    </source>
</evidence>
<keyword evidence="1" id="KW-0175">Coiled coil</keyword>
<sequence>MTRSHYIDYFAGLIANVHAQRATGALGFDVPHRDVVSGILRDFGTYTGQENHICKDTQNAYSHSLGTLLHWFKRSRLLSSTVARDNIKNFMKPSFIKSVTSKTDLVEFTIINDVKKTHLADWLSTIPETKFADKFACEFNNQVNMLFKHSRKLFTGGDGRTNKVHVKDWVTAVFKPTGNGNASLSIDIQVPYYYSRNLGTMKAEEINKRNKTVRSLSYKLRMMLQTMDVVEMFSETEDNGSMLFSSRIQIKLKNPNTYKPKPIKEPKAEKVDNLREEREYLKSRLKEVEAQIAEQTKSLKALNAKADGLRNAIEVL</sequence>
<dbReference type="Proteomes" id="UP000019733">
    <property type="component" value="Segment"/>
</dbReference>
<gene>
    <name evidence="2" type="ORF">JS09_091</name>
</gene>
<accession>A0A060BMK8</accession>
<name>A0A060BMK8_9CAUD</name>
<keyword evidence="3" id="KW-1185">Reference proteome</keyword>
<dbReference type="OrthoDB" id="6465at10239"/>